<feature type="domain" description="Pyridoxamine 5'-phosphate oxidase N-terminal" evidence="5">
    <location>
        <begin position="24"/>
        <end position="126"/>
    </location>
</feature>
<dbReference type="PANTHER" id="PTHR10851:SF3">
    <property type="entry name" value="PYRIDOXINE_PYRIDOXAMINE 5'-PHOSPHATE OXIDASE 2"/>
    <property type="match status" value="1"/>
</dbReference>
<organism evidence="6 7">
    <name type="scientific">Cellulophaga tyrosinoxydans</name>
    <dbReference type="NCBI Taxonomy" id="504486"/>
    <lineage>
        <taxon>Bacteria</taxon>
        <taxon>Pseudomonadati</taxon>
        <taxon>Bacteroidota</taxon>
        <taxon>Flavobacteriia</taxon>
        <taxon>Flavobacteriales</taxon>
        <taxon>Flavobacteriaceae</taxon>
        <taxon>Cellulophaga</taxon>
    </lineage>
</organism>
<dbReference type="OrthoDB" id="1493996at2"/>
<proteinExistence type="predicted"/>
<evidence type="ECO:0000313" key="6">
    <source>
        <dbReference type="EMBL" id="SMC83551.1"/>
    </source>
</evidence>
<dbReference type="GO" id="GO:0008615">
    <property type="term" value="P:pyridoxine biosynthetic process"/>
    <property type="evidence" value="ECO:0007669"/>
    <property type="project" value="InterPro"/>
</dbReference>
<dbReference type="InterPro" id="IPR000659">
    <property type="entry name" value="Pyridox_Oxase"/>
</dbReference>
<dbReference type="Gene3D" id="2.30.110.10">
    <property type="entry name" value="Electron Transport, Fmn-binding Protein, Chain A"/>
    <property type="match status" value="1"/>
</dbReference>
<reference evidence="6 7" key="1">
    <citation type="submission" date="2017-04" db="EMBL/GenBank/DDBJ databases">
        <authorList>
            <person name="Afonso C.L."/>
            <person name="Miller P.J."/>
            <person name="Scott M.A."/>
            <person name="Spackman E."/>
            <person name="Goraichik I."/>
            <person name="Dimitrov K.M."/>
            <person name="Suarez D.L."/>
            <person name="Swayne D.E."/>
        </authorList>
    </citation>
    <scope>NUCLEOTIDE SEQUENCE [LARGE SCALE GENOMIC DNA]</scope>
    <source>
        <strain evidence="6 7">DSM 21164</strain>
    </source>
</reference>
<keyword evidence="7" id="KW-1185">Reference proteome</keyword>
<evidence type="ECO:0000256" key="2">
    <source>
        <dbReference type="ARBA" id="ARBA00022630"/>
    </source>
</evidence>
<evidence type="ECO:0000313" key="7">
    <source>
        <dbReference type="Proteomes" id="UP000192360"/>
    </source>
</evidence>
<evidence type="ECO:0000256" key="1">
    <source>
        <dbReference type="ARBA" id="ARBA00001917"/>
    </source>
</evidence>
<dbReference type="Proteomes" id="UP000192360">
    <property type="component" value="Unassembled WGS sequence"/>
</dbReference>
<evidence type="ECO:0000259" key="5">
    <source>
        <dbReference type="Pfam" id="PF01243"/>
    </source>
</evidence>
<dbReference type="GO" id="GO:0004733">
    <property type="term" value="F:pyridoxamine phosphate oxidase activity"/>
    <property type="evidence" value="ECO:0007669"/>
    <property type="project" value="InterPro"/>
</dbReference>
<evidence type="ECO:0000256" key="4">
    <source>
        <dbReference type="ARBA" id="ARBA00023002"/>
    </source>
</evidence>
<dbReference type="EMBL" id="FWXO01000006">
    <property type="protein sequence ID" value="SMC83551.1"/>
    <property type="molecule type" value="Genomic_DNA"/>
</dbReference>
<dbReference type="PANTHER" id="PTHR10851">
    <property type="entry name" value="PYRIDOXINE-5-PHOSPHATE OXIDASE"/>
    <property type="match status" value="1"/>
</dbReference>
<dbReference type="Pfam" id="PF01243">
    <property type="entry name" value="PNPOx_N"/>
    <property type="match status" value="1"/>
</dbReference>
<dbReference type="AlphaFoldDB" id="A0A1W2CEG8"/>
<dbReference type="STRING" id="504486.SAMN05660703_2915"/>
<name>A0A1W2CEG8_9FLAO</name>
<evidence type="ECO:0000256" key="3">
    <source>
        <dbReference type="ARBA" id="ARBA00022643"/>
    </source>
</evidence>
<comment type="cofactor">
    <cofactor evidence="1">
        <name>FMN</name>
        <dbReference type="ChEBI" id="CHEBI:58210"/>
    </cofactor>
</comment>
<protein>
    <submittedName>
        <fullName evidence="6">Pyridoxamine 5'-phosphate oxidase</fullName>
    </submittedName>
</protein>
<dbReference type="SUPFAM" id="SSF50475">
    <property type="entry name" value="FMN-binding split barrel"/>
    <property type="match status" value="1"/>
</dbReference>
<dbReference type="InterPro" id="IPR011576">
    <property type="entry name" value="Pyridox_Oxase_N"/>
</dbReference>
<keyword evidence="2" id="KW-0285">Flavoprotein</keyword>
<gene>
    <name evidence="6" type="ORF">SAMN05660703_2915</name>
</gene>
<sequence>MMNPYIQEIETEFKLALQERDHPLKFCVLATEGLNNAPQSRLIVLREMTSDFKFTFFTDERSGKVAQIKNNPKVCLLFYHPIKKIQLKVEGIAAIVEDKGILEKKWSSLSTVSQKNYTTDQAPGSKLVENKDIEYLKNKNYFCILEVQAQVVEYLKLREVNHFKVQFHKDINGWVSEFLVP</sequence>
<keyword evidence="4" id="KW-0560">Oxidoreductase</keyword>
<keyword evidence="3" id="KW-0288">FMN</keyword>
<accession>A0A1W2CEG8</accession>
<dbReference type="InterPro" id="IPR012349">
    <property type="entry name" value="Split_barrel_FMN-bd"/>
</dbReference>
<dbReference type="RefSeq" id="WP_084062732.1">
    <property type="nucleotide sequence ID" value="NZ_FWXO01000006.1"/>
</dbReference>
<dbReference type="GO" id="GO:0010181">
    <property type="term" value="F:FMN binding"/>
    <property type="evidence" value="ECO:0007669"/>
    <property type="project" value="InterPro"/>
</dbReference>